<dbReference type="PANTHER" id="PTHR30614">
    <property type="entry name" value="MEMBRANE COMPONENT OF AMINO ACID ABC TRANSPORTER"/>
    <property type="match status" value="1"/>
</dbReference>
<organism evidence="11 12">
    <name type="scientific">Nocardioides szechwanensis</name>
    <dbReference type="NCBI Taxonomy" id="1005944"/>
    <lineage>
        <taxon>Bacteria</taxon>
        <taxon>Bacillati</taxon>
        <taxon>Actinomycetota</taxon>
        <taxon>Actinomycetes</taxon>
        <taxon>Propionibacteriales</taxon>
        <taxon>Nocardioidaceae</taxon>
        <taxon>Nocardioides</taxon>
    </lineage>
</organism>
<dbReference type="AlphaFoldDB" id="A0A1H0E301"/>
<protein>
    <submittedName>
        <fullName evidence="11">Amino acid ABC transporter membrane protein, PAAT family</fullName>
    </submittedName>
</protein>
<dbReference type="GO" id="GO:0043190">
    <property type="term" value="C:ATP-binding cassette (ABC) transporter complex"/>
    <property type="evidence" value="ECO:0007669"/>
    <property type="project" value="InterPro"/>
</dbReference>
<dbReference type="InterPro" id="IPR010065">
    <property type="entry name" value="AA_ABC_transptr_permease_3TM"/>
</dbReference>
<dbReference type="RefSeq" id="WP_091025367.1">
    <property type="nucleotide sequence ID" value="NZ_BKAE01000026.1"/>
</dbReference>
<evidence type="ECO:0000256" key="8">
    <source>
        <dbReference type="ARBA" id="ARBA00023136"/>
    </source>
</evidence>
<feature type="transmembrane region" description="Helical" evidence="9">
    <location>
        <begin position="119"/>
        <end position="137"/>
    </location>
</feature>
<keyword evidence="8 9" id="KW-0472">Membrane</keyword>
<evidence type="ECO:0000313" key="12">
    <source>
        <dbReference type="Proteomes" id="UP000199004"/>
    </source>
</evidence>
<keyword evidence="12" id="KW-1185">Reference proteome</keyword>
<evidence type="ECO:0000256" key="6">
    <source>
        <dbReference type="ARBA" id="ARBA00022970"/>
    </source>
</evidence>
<evidence type="ECO:0000256" key="4">
    <source>
        <dbReference type="ARBA" id="ARBA00022475"/>
    </source>
</evidence>
<dbReference type="PROSITE" id="PS50928">
    <property type="entry name" value="ABC_TM1"/>
    <property type="match status" value="1"/>
</dbReference>
<evidence type="ECO:0000256" key="3">
    <source>
        <dbReference type="ARBA" id="ARBA00022448"/>
    </source>
</evidence>
<comment type="similarity">
    <text evidence="2">Belongs to the binding-protein-dependent transport system permease family. HisMQ subfamily.</text>
</comment>
<dbReference type="InterPro" id="IPR035906">
    <property type="entry name" value="MetI-like_sf"/>
</dbReference>
<proteinExistence type="inferred from homology"/>
<evidence type="ECO:0000256" key="2">
    <source>
        <dbReference type="ARBA" id="ARBA00010072"/>
    </source>
</evidence>
<sequence>MTEPWVPSLRELERRRVRRQQRARSILVSSLAIALVFAGLATVVVSSPGWDRFQATFFDWHHAKESFPEIRDGFWLNVKLFLICEVAILVLGLAVALARTARSPLLAPFRVLAVGYVDLFRGVPTVLLILMLGFGVPALNLQGLTDDRYVWAGVALVLSYGAYVAEVFRAGIDSIHPSQVASAEALALSRAQTLRFVVVPQAVRRVAPPLLNDFISLQKDTALVSVVAVFDAVFAARDYTGYTFNYTPYVVVSVFFIAITIPLARFTDWLGRRALERERAGAR</sequence>
<dbReference type="GO" id="GO:0022857">
    <property type="term" value="F:transmembrane transporter activity"/>
    <property type="evidence" value="ECO:0007669"/>
    <property type="project" value="InterPro"/>
</dbReference>
<dbReference type="GO" id="GO:0006865">
    <property type="term" value="P:amino acid transport"/>
    <property type="evidence" value="ECO:0007669"/>
    <property type="project" value="UniProtKB-KW"/>
</dbReference>
<feature type="transmembrane region" description="Helical" evidence="9">
    <location>
        <begin position="246"/>
        <end position="264"/>
    </location>
</feature>
<keyword evidence="4" id="KW-1003">Cell membrane</keyword>
<dbReference type="Proteomes" id="UP000199004">
    <property type="component" value="Unassembled WGS sequence"/>
</dbReference>
<evidence type="ECO:0000259" key="10">
    <source>
        <dbReference type="PROSITE" id="PS50928"/>
    </source>
</evidence>
<feature type="transmembrane region" description="Helical" evidence="9">
    <location>
        <begin position="25"/>
        <end position="45"/>
    </location>
</feature>
<accession>A0A1H0E301</accession>
<evidence type="ECO:0000256" key="1">
    <source>
        <dbReference type="ARBA" id="ARBA00004651"/>
    </source>
</evidence>
<dbReference type="InterPro" id="IPR000515">
    <property type="entry name" value="MetI-like"/>
</dbReference>
<gene>
    <name evidence="11" type="ORF">SAMN05192576_2743</name>
</gene>
<evidence type="ECO:0000256" key="7">
    <source>
        <dbReference type="ARBA" id="ARBA00022989"/>
    </source>
</evidence>
<dbReference type="PANTHER" id="PTHR30614:SF20">
    <property type="entry name" value="GLUTAMINE TRANSPORT SYSTEM PERMEASE PROTEIN GLNP"/>
    <property type="match status" value="1"/>
</dbReference>
<dbReference type="STRING" id="1005944.SAMN05192576_2743"/>
<dbReference type="EMBL" id="FNIC01000004">
    <property type="protein sequence ID" value="SDN76719.1"/>
    <property type="molecule type" value="Genomic_DNA"/>
</dbReference>
<dbReference type="Gene3D" id="1.10.3720.10">
    <property type="entry name" value="MetI-like"/>
    <property type="match status" value="1"/>
</dbReference>
<name>A0A1H0E301_9ACTN</name>
<dbReference type="NCBIfam" id="TIGR01726">
    <property type="entry name" value="HEQRo_perm_3TM"/>
    <property type="match status" value="1"/>
</dbReference>
<dbReference type="SUPFAM" id="SSF161098">
    <property type="entry name" value="MetI-like"/>
    <property type="match status" value="1"/>
</dbReference>
<dbReference type="InterPro" id="IPR043429">
    <property type="entry name" value="ArtM/GltK/GlnP/TcyL/YhdX-like"/>
</dbReference>
<dbReference type="OrthoDB" id="92598at2"/>
<dbReference type="Pfam" id="PF00528">
    <property type="entry name" value="BPD_transp_1"/>
    <property type="match status" value="1"/>
</dbReference>
<comment type="subcellular location">
    <subcellularLocation>
        <location evidence="1 9">Cell membrane</location>
        <topology evidence="1 9">Multi-pass membrane protein</topology>
    </subcellularLocation>
</comment>
<feature type="domain" description="ABC transmembrane type-1" evidence="10">
    <location>
        <begin position="74"/>
        <end position="267"/>
    </location>
</feature>
<keyword evidence="3 9" id="KW-0813">Transport</keyword>
<keyword evidence="5 9" id="KW-0812">Transmembrane</keyword>
<feature type="transmembrane region" description="Helical" evidence="9">
    <location>
        <begin position="74"/>
        <end position="98"/>
    </location>
</feature>
<evidence type="ECO:0000256" key="9">
    <source>
        <dbReference type="RuleBase" id="RU363032"/>
    </source>
</evidence>
<keyword evidence="7 9" id="KW-1133">Transmembrane helix</keyword>
<feature type="transmembrane region" description="Helical" evidence="9">
    <location>
        <begin position="149"/>
        <end position="168"/>
    </location>
</feature>
<keyword evidence="6" id="KW-0029">Amino-acid transport</keyword>
<evidence type="ECO:0000313" key="11">
    <source>
        <dbReference type="EMBL" id="SDN76719.1"/>
    </source>
</evidence>
<reference evidence="11 12" key="1">
    <citation type="submission" date="2016-10" db="EMBL/GenBank/DDBJ databases">
        <authorList>
            <person name="de Groot N.N."/>
        </authorList>
    </citation>
    <scope>NUCLEOTIDE SEQUENCE [LARGE SCALE GENOMIC DNA]</scope>
    <source>
        <strain evidence="11 12">CGMCC 1.11147</strain>
    </source>
</reference>
<evidence type="ECO:0000256" key="5">
    <source>
        <dbReference type="ARBA" id="ARBA00022692"/>
    </source>
</evidence>